<sequence length="262" mass="30093">MKYSSRDYEQFTQALHQRIIEEEGYSNVDVLHNQNFIGKSKAKHQIDVCWTLEIGRIQQLFCVECKYWKNKVKKDHIASFITKLEDIGNARGIFVTTNGFQLGATRLAKHSGITLINATYTIENREATMSFCAPRFHDFRTTFEDVSSEILEELGRLERSSASAADVKIFDSTGEHIGSLTDLTEQFSHENDGHYQQAIEDRFIYVLGNPIQIKYVEYTYEQNIIGTPLKGNYEIANAKAHYIFDDREISAILNSHRSPSFD</sequence>
<dbReference type="GO" id="GO:0009307">
    <property type="term" value="P:DNA restriction-modification system"/>
    <property type="evidence" value="ECO:0007669"/>
    <property type="project" value="InterPro"/>
</dbReference>
<dbReference type="Gene3D" id="3.40.1350.10">
    <property type="match status" value="1"/>
</dbReference>
<evidence type="ECO:0000313" key="3">
    <source>
        <dbReference type="Proteomes" id="UP000186736"/>
    </source>
</evidence>
<dbReference type="Pfam" id="PF04471">
    <property type="entry name" value="Mrr_cat"/>
    <property type="match status" value="1"/>
</dbReference>
<dbReference type="AlphaFoldDB" id="A0A1Q9R7L2"/>
<dbReference type="GO" id="GO:0004519">
    <property type="term" value="F:endonuclease activity"/>
    <property type="evidence" value="ECO:0007669"/>
    <property type="project" value="InterPro"/>
</dbReference>
<protein>
    <recommendedName>
        <fullName evidence="1">Restriction endonuclease type IV Mrr domain-containing protein</fullName>
    </recommendedName>
</protein>
<reference evidence="2 3" key="1">
    <citation type="submission" date="2016-10" db="EMBL/GenBank/DDBJ databases">
        <title>Genome Sequence of Pseudomonas putida GM4FR.</title>
        <authorList>
            <person name="Poehlein A."/>
            <person name="Wemheuer F."/>
            <person name="Hollensteiner J."/>
            <person name="Wemheuer B."/>
        </authorList>
    </citation>
    <scope>NUCLEOTIDE SEQUENCE [LARGE SCALE GENOMIC DNA]</scope>
    <source>
        <strain evidence="2 3">GM4FR</strain>
    </source>
</reference>
<dbReference type="SUPFAM" id="SSF52980">
    <property type="entry name" value="Restriction endonuclease-like"/>
    <property type="match status" value="1"/>
</dbReference>
<dbReference type="GO" id="GO:0003677">
    <property type="term" value="F:DNA binding"/>
    <property type="evidence" value="ECO:0007669"/>
    <property type="project" value="InterPro"/>
</dbReference>
<evidence type="ECO:0000313" key="2">
    <source>
        <dbReference type="EMBL" id="OLS63424.1"/>
    </source>
</evidence>
<dbReference type="RefSeq" id="WP_075802563.1">
    <property type="nucleotide sequence ID" value="NZ_MKZO01000012.1"/>
</dbReference>
<dbReference type="Proteomes" id="UP000186736">
    <property type="component" value="Unassembled WGS sequence"/>
</dbReference>
<organism evidence="2 3">
    <name type="scientific">Pseudomonas putida</name>
    <name type="common">Arthrobacter siderocapsulatus</name>
    <dbReference type="NCBI Taxonomy" id="303"/>
    <lineage>
        <taxon>Bacteria</taxon>
        <taxon>Pseudomonadati</taxon>
        <taxon>Pseudomonadota</taxon>
        <taxon>Gammaproteobacteria</taxon>
        <taxon>Pseudomonadales</taxon>
        <taxon>Pseudomonadaceae</taxon>
        <taxon>Pseudomonas</taxon>
    </lineage>
</organism>
<dbReference type="InterPro" id="IPR011335">
    <property type="entry name" value="Restrct_endonuc-II-like"/>
</dbReference>
<accession>A0A1Q9R7L2</accession>
<comment type="caution">
    <text evidence="2">The sequence shown here is derived from an EMBL/GenBank/DDBJ whole genome shotgun (WGS) entry which is preliminary data.</text>
</comment>
<name>A0A1Q9R7L2_PSEPU</name>
<evidence type="ECO:0000259" key="1">
    <source>
        <dbReference type="Pfam" id="PF04471"/>
    </source>
</evidence>
<gene>
    <name evidence="2" type="ORF">PSEMO_15630</name>
</gene>
<proteinExistence type="predicted"/>
<dbReference type="EMBL" id="MKZO01000012">
    <property type="protein sequence ID" value="OLS63424.1"/>
    <property type="molecule type" value="Genomic_DNA"/>
</dbReference>
<feature type="domain" description="Restriction endonuclease type IV Mrr" evidence="1">
    <location>
        <begin position="9"/>
        <end position="118"/>
    </location>
</feature>
<dbReference type="InterPro" id="IPR007560">
    <property type="entry name" value="Restrct_endonuc_IV_Mrr"/>
</dbReference>
<dbReference type="InterPro" id="IPR011856">
    <property type="entry name" value="tRNA_endonuc-like_dom_sf"/>
</dbReference>